<dbReference type="EMBL" id="CP036348">
    <property type="protein sequence ID" value="QDV69087.1"/>
    <property type="molecule type" value="Genomic_DNA"/>
</dbReference>
<organism evidence="1 2">
    <name type="scientific">Rosistilla carotiformis</name>
    <dbReference type="NCBI Taxonomy" id="2528017"/>
    <lineage>
        <taxon>Bacteria</taxon>
        <taxon>Pseudomonadati</taxon>
        <taxon>Planctomycetota</taxon>
        <taxon>Planctomycetia</taxon>
        <taxon>Pirellulales</taxon>
        <taxon>Pirellulaceae</taxon>
        <taxon>Rosistilla</taxon>
    </lineage>
</organism>
<evidence type="ECO:0000313" key="1">
    <source>
        <dbReference type="EMBL" id="QDV69087.1"/>
    </source>
</evidence>
<gene>
    <name evidence="1" type="ORF">Poly24_28010</name>
</gene>
<accession>A0A518JU59</accession>
<evidence type="ECO:0000313" key="2">
    <source>
        <dbReference type="Proteomes" id="UP000315082"/>
    </source>
</evidence>
<proteinExistence type="predicted"/>
<dbReference type="KEGG" id="rcf:Poly24_28010"/>
<dbReference type="AlphaFoldDB" id="A0A518JU59"/>
<name>A0A518JU59_9BACT</name>
<protein>
    <submittedName>
        <fullName evidence="1">Uncharacterized protein</fullName>
    </submittedName>
</protein>
<sequence>MLDDLKGDEPDALGVVDLILVRYRPDGWSSNRLGNALSRLAHIHRVDRTDE</sequence>
<reference evidence="1 2" key="1">
    <citation type="submission" date="2019-02" db="EMBL/GenBank/DDBJ databases">
        <title>Deep-cultivation of Planctomycetes and their phenomic and genomic characterization uncovers novel biology.</title>
        <authorList>
            <person name="Wiegand S."/>
            <person name="Jogler M."/>
            <person name="Boedeker C."/>
            <person name="Pinto D."/>
            <person name="Vollmers J."/>
            <person name="Rivas-Marin E."/>
            <person name="Kohn T."/>
            <person name="Peeters S.H."/>
            <person name="Heuer A."/>
            <person name="Rast P."/>
            <person name="Oberbeckmann S."/>
            <person name="Bunk B."/>
            <person name="Jeske O."/>
            <person name="Meyerdierks A."/>
            <person name="Storesund J.E."/>
            <person name="Kallscheuer N."/>
            <person name="Luecker S."/>
            <person name="Lage O.M."/>
            <person name="Pohl T."/>
            <person name="Merkel B.J."/>
            <person name="Hornburger P."/>
            <person name="Mueller R.-W."/>
            <person name="Bruemmer F."/>
            <person name="Labrenz M."/>
            <person name="Spormann A.M."/>
            <person name="Op den Camp H."/>
            <person name="Overmann J."/>
            <person name="Amann R."/>
            <person name="Jetten M.S.M."/>
            <person name="Mascher T."/>
            <person name="Medema M.H."/>
            <person name="Devos D.P."/>
            <person name="Kaster A.-K."/>
            <person name="Ovreas L."/>
            <person name="Rohde M."/>
            <person name="Galperin M.Y."/>
            <person name="Jogler C."/>
        </authorList>
    </citation>
    <scope>NUCLEOTIDE SEQUENCE [LARGE SCALE GENOMIC DNA]</scope>
    <source>
        <strain evidence="1 2">Poly24</strain>
    </source>
</reference>
<dbReference type="Proteomes" id="UP000315082">
    <property type="component" value="Chromosome"/>
</dbReference>
<keyword evidence="2" id="KW-1185">Reference proteome</keyword>